<keyword evidence="1" id="KW-0812">Transmembrane</keyword>
<name>A0ABX9I6E1_9LACO</name>
<dbReference type="InterPro" id="IPR013766">
    <property type="entry name" value="Thioredoxin_domain"/>
</dbReference>
<keyword evidence="4" id="KW-1185">Reference proteome</keyword>
<reference evidence="3 4" key="1">
    <citation type="submission" date="2018-07" db="EMBL/GenBank/DDBJ databases">
        <title>Genome-based reclassification of Weissella jogaejeotgali as Weissella thailandensis.</title>
        <authorList>
            <person name="Chun J."/>
            <person name="Kim B.-Y."/>
            <person name="Kwak M.-J."/>
        </authorList>
    </citation>
    <scope>NUCLEOTIDE SEQUENCE [LARGE SCALE GENOMIC DNA]</scope>
    <source>
        <strain evidence="3 4">KCTC 3751</strain>
    </source>
</reference>
<dbReference type="CDD" id="cd02947">
    <property type="entry name" value="TRX_family"/>
    <property type="match status" value="1"/>
</dbReference>
<evidence type="ECO:0000259" key="2">
    <source>
        <dbReference type="Pfam" id="PF00085"/>
    </source>
</evidence>
<dbReference type="SUPFAM" id="SSF52833">
    <property type="entry name" value="Thioredoxin-like"/>
    <property type="match status" value="1"/>
</dbReference>
<evidence type="ECO:0000256" key="1">
    <source>
        <dbReference type="SAM" id="Phobius"/>
    </source>
</evidence>
<evidence type="ECO:0000313" key="3">
    <source>
        <dbReference type="EMBL" id="RDS60298.1"/>
    </source>
</evidence>
<dbReference type="RefSeq" id="WP_115470457.1">
    <property type="nucleotide sequence ID" value="NZ_BJEC01000001.1"/>
</dbReference>
<gene>
    <name evidence="3" type="ORF">DWV05_01755</name>
</gene>
<feature type="transmembrane region" description="Helical" evidence="1">
    <location>
        <begin position="7"/>
        <end position="27"/>
    </location>
</feature>
<keyword evidence="1" id="KW-0472">Membrane</keyword>
<sequence>MIVKKYAKEIVILLVSLGVAIGGYWTWQNYTYHDTRQPQQVLETKEKTNDDVVLIFHKTGCPDCKQVVRQINQAIKQGQADEYVVVDTKDSDLYKKYNIIEVPTAIHLRDGKEIDRQAGINNLNKLEKVIHAAKE</sequence>
<dbReference type="Gene3D" id="3.40.30.10">
    <property type="entry name" value="Glutaredoxin"/>
    <property type="match status" value="1"/>
</dbReference>
<evidence type="ECO:0000313" key="4">
    <source>
        <dbReference type="Proteomes" id="UP000254492"/>
    </source>
</evidence>
<feature type="domain" description="Thioredoxin" evidence="2">
    <location>
        <begin position="47"/>
        <end position="131"/>
    </location>
</feature>
<proteinExistence type="predicted"/>
<comment type="caution">
    <text evidence="3">The sequence shown here is derived from an EMBL/GenBank/DDBJ whole genome shotgun (WGS) entry which is preliminary data.</text>
</comment>
<dbReference type="Proteomes" id="UP000254492">
    <property type="component" value="Unassembled WGS sequence"/>
</dbReference>
<keyword evidence="1" id="KW-1133">Transmembrane helix</keyword>
<accession>A0ABX9I6E1</accession>
<dbReference type="InterPro" id="IPR036249">
    <property type="entry name" value="Thioredoxin-like_sf"/>
</dbReference>
<dbReference type="Pfam" id="PF00085">
    <property type="entry name" value="Thioredoxin"/>
    <property type="match status" value="1"/>
</dbReference>
<protein>
    <submittedName>
        <fullName evidence="3">Thioredoxin</fullName>
    </submittedName>
</protein>
<organism evidence="3 4">
    <name type="scientific">Weissella thailandensis</name>
    <dbReference type="NCBI Taxonomy" id="89061"/>
    <lineage>
        <taxon>Bacteria</taxon>
        <taxon>Bacillati</taxon>
        <taxon>Bacillota</taxon>
        <taxon>Bacilli</taxon>
        <taxon>Lactobacillales</taxon>
        <taxon>Lactobacillaceae</taxon>
        <taxon>Weissella</taxon>
    </lineage>
</organism>
<dbReference type="EMBL" id="QRAY01000002">
    <property type="protein sequence ID" value="RDS60298.1"/>
    <property type="molecule type" value="Genomic_DNA"/>
</dbReference>